<sequence>MTPFVKTEVRIPPTIDIGAREFTLCWNKERLDGGSWKGELISSEEKIRLLPGRSNAATFETLIHEIIHEANYLIGEDPPEGQVSAKAVFITQALLSMGIAPNFLDLEQEGK</sequence>
<evidence type="ECO:0008006" key="2">
    <source>
        <dbReference type="Google" id="ProtNLM"/>
    </source>
</evidence>
<dbReference type="AlphaFoldDB" id="A0A0F9QLM6"/>
<name>A0A0F9QLM6_9ZZZZ</name>
<dbReference type="EMBL" id="LAZR01001412">
    <property type="protein sequence ID" value="KKN45090.1"/>
    <property type="molecule type" value="Genomic_DNA"/>
</dbReference>
<proteinExistence type="predicted"/>
<gene>
    <name evidence="1" type="ORF">LCGC14_0686720</name>
</gene>
<comment type="caution">
    <text evidence="1">The sequence shown here is derived from an EMBL/GenBank/DDBJ whole genome shotgun (WGS) entry which is preliminary data.</text>
</comment>
<organism evidence="1">
    <name type="scientific">marine sediment metagenome</name>
    <dbReference type="NCBI Taxonomy" id="412755"/>
    <lineage>
        <taxon>unclassified sequences</taxon>
        <taxon>metagenomes</taxon>
        <taxon>ecological metagenomes</taxon>
    </lineage>
</organism>
<evidence type="ECO:0000313" key="1">
    <source>
        <dbReference type="EMBL" id="KKN45090.1"/>
    </source>
</evidence>
<accession>A0A0F9QLM6</accession>
<protein>
    <recommendedName>
        <fullName evidence="2">SprT-like domain-containing protein</fullName>
    </recommendedName>
</protein>
<reference evidence="1" key="1">
    <citation type="journal article" date="2015" name="Nature">
        <title>Complex archaea that bridge the gap between prokaryotes and eukaryotes.</title>
        <authorList>
            <person name="Spang A."/>
            <person name="Saw J.H."/>
            <person name="Jorgensen S.L."/>
            <person name="Zaremba-Niedzwiedzka K."/>
            <person name="Martijn J."/>
            <person name="Lind A.E."/>
            <person name="van Eijk R."/>
            <person name="Schleper C."/>
            <person name="Guy L."/>
            <person name="Ettema T.J."/>
        </authorList>
    </citation>
    <scope>NUCLEOTIDE SEQUENCE</scope>
</reference>